<evidence type="ECO:0000313" key="5">
    <source>
        <dbReference type="Proteomes" id="UP000284434"/>
    </source>
</evidence>
<sequence length="76" mass="8505">MSTLADFDFKTGAGMVGILFMSCIGLLILFISVSNFVVLFMVQGERRSKEIPFGYEIKYIYRVGGIGLDCFACLYK</sequence>
<dbReference type="Proteomes" id="UP000284434">
    <property type="component" value="Unassembled WGS sequence"/>
</dbReference>
<keyword evidence="1" id="KW-0812">Transmembrane</keyword>
<evidence type="ECO:0000313" key="4">
    <source>
        <dbReference type="Proteomes" id="UP000283426"/>
    </source>
</evidence>
<organism evidence="3 5">
    <name type="scientific">Odoribacter splanchnicus</name>
    <dbReference type="NCBI Taxonomy" id="28118"/>
    <lineage>
        <taxon>Bacteria</taxon>
        <taxon>Pseudomonadati</taxon>
        <taxon>Bacteroidota</taxon>
        <taxon>Bacteroidia</taxon>
        <taxon>Bacteroidales</taxon>
        <taxon>Odoribacteraceae</taxon>
        <taxon>Odoribacter</taxon>
    </lineage>
</organism>
<dbReference type="AlphaFoldDB" id="A0A3D4Z8Q0"/>
<comment type="caution">
    <text evidence="3">The sequence shown here is derived from an EMBL/GenBank/DDBJ whole genome shotgun (WGS) entry which is preliminary data.</text>
</comment>
<dbReference type="EMBL" id="QRYW01000026">
    <property type="protein sequence ID" value="RGV24264.1"/>
    <property type="molecule type" value="Genomic_DNA"/>
</dbReference>
<evidence type="ECO:0000256" key="1">
    <source>
        <dbReference type="SAM" id="Phobius"/>
    </source>
</evidence>
<accession>A0A3D4Z8Q0</accession>
<keyword evidence="1" id="KW-0472">Membrane</keyword>
<dbReference type="EMBL" id="QSCO01000068">
    <property type="protein sequence ID" value="RGY01437.1"/>
    <property type="molecule type" value="Genomic_DNA"/>
</dbReference>
<dbReference type="Proteomes" id="UP000283426">
    <property type="component" value="Unassembled WGS sequence"/>
</dbReference>
<evidence type="ECO:0000313" key="2">
    <source>
        <dbReference type="EMBL" id="RGV24264.1"/>
    </source>
</evidence>
<protein>
    <submittedName>
        <fullName evidence="3">Uncharacterized protein</fullName>
    </submittedName>
</protein>
<evidence type="ECO:0000313" key="3">
    <source>
        <dbReference type="EMBL" id="RGY01437.1"/>
    </source>
</evidence>
<reference evidence="4 5" key="1">
    <citation type="submission" date="2018-08" db="EMBL/GenBank/DDBJ databases">
        <title>A genome reference for cultivated species of the human gut microbiota.</title>
        <authorList>
            <person name="Zou Y."/>
            <person name="Xue W."/>
            <person name="Luo G."/>
        </authorList>
    </citation>
    <scope>NUCLEOTIDE SEQUENCE [LARGE SCALE GENOMIC DNA]</scope>
    <source>
        <strain evidence="2 4">AF14-6AC</strain>
        <strain evidence="3 5">OF03-11</strain>
    </source>
</reference>
<name>A0A3D4Z8Q0_9BACT</name>
<proteinExistence type="predicted"/>
<feature type="transmembrane region" description="Helical" evidence="1">
    <location>
        <begin position="12"/>
        <end position="42"/>
    </location>
</feature>
<gene>
    <name evidence="2" type="ORF">DWW24_12850</name>
    <name evidence="3" type="ORF">DXA53_20250</name>
</gene>
<keyword evidence="1" id="KW-1133">Transmembrane helix</keyword>